<evidence type="ECO:0000256" key="15">
    <source>
        <dbReference type="SAM" id="MobiDB-lite"/>
    </source>
</evidence>
<dbReference type="SUPFAM" id="SSF52058">
    <property type="entry name" value="L domain-like"/>
    <property type="match status" value="1"/>
</dbReference>
<feature type="region of interest" description="Disordered" evidence="15">
    <location>
        <begin position="849"/>
        <end position="923"/>
    </location>
</feature>
<dbReference type="InterPro" id="IPR008700">
    <property type="entry name" value="TypeIII_avirulence_cleave"/>
</dbReference>
<keyword evidence="10 14" id="KW-0904">Protein phosphatase</keyword>
<dbReference type="PANTHER" id="PTHR47186">
    <property type="entry name" value="LEUCINE-RICH REPEAT-CONTAINING PROTEIN 57"/>
    <property type="match status" value="1"/>
</dbReference>
<dbReference type="Gene3D" id="3.80.10.10">
    <property type="entry name" value="Ribonuclease Inhibitor"/>
    <property type="match status" value="2"/>
</dbReference>
<evidence type="ECO:0000256" key="6">
    <source>
        <dbReference type="ARBA" id="ARBA00022723"/>
    </source>
</evidence>
<reference evidence="17 18" key="1">
    <citation type="submission" date="2020-10" db="EMBL/GenBank/DDBJ databases">
        <title>The Coptis chinensis genome and diversification of protoberbering-type alkaloids.</title>
        <authorList>
            <person name="Wang B."/>
            <person name="Shu S."/>
            <person name="Song C."/>
            <person name="Liu Y."/>
        </authorList>
    </citation>
    <scope>NUCLEOTIDE SEQUENCE [LARGE SCALE GENOMIC DNA]</scope>
    <source>
        <strain evidence="17">HL-2020</strain>
        <tissue evidence="17">Leaf</tissue>
    </source>
</reference>
<comment type="caution">
    <text evidence="17">The sequence shown here is derived from an EMBL/GenBank/DDBJ whole genome shotgun (WGS) entry which is preliminary data.</text>
</comment>
<evidence type="ECO:0000256" key="5">
    <source>
        <dbReference type="ARBA" id="ARBA00022614"/>
    </source>
</evidence>
<dbReference type="Proteomes" id="UP000631114">
    <property type="component" value="Unassembled WGS sequence"/>
</dbReference>
<dbReference type="Gene3D" id="3.60.40.10">
    <property type="entry name" value="PPM-type phosphatase domain"/>
    <property type="match status" value="1"/>
</dbReference>
<accession>A0A835H449</accession>
<feature type="region of interest" description="Disordered" evidence="15">
    <location>
        <begin position="1317"/>
        <end position="1343"/>
    </location>
</feature>
<sequence length="1343" mass="151345">MESNMPEMSMLDLAEQVLVEDNKDDTDMEIVYDSWDMLNSMWKALVSDKSLDGEVMWSCIKFCYLFPKTHEFNKDDIIQLWIAEGFIPVTHIRLETTAGLYIEALQELSIFQFSFLASTGEPRYKLNPSIVDLFEERHSALDEYYRVDDGGNSCISENTLHSSFRDSIDPVTLKDLFQAKSLCSLMILHQQGSHIEQVPRDLFLSLRSLRVLDFSHTGITELPSTIRYLKELRYLNLSGTHIQALPNSLCSLSQMQTLKLRNCVKLVSLPKCIRKLINLRHLEADVASLMVSMPPGLGDLTELQTLPAFVVGKENGCHITELQHMVNVHGTLHIFRLENVFSFEDAKEAALDQLKYIQKLELQWTELHDGHEILENLRPHIELEELQIVGYGDAKFPTWIGDPIFSKLTTITIHDCRKCELLSPLGKLPLLKALSVSKMHEVKVINHQFCGRDMDNESLDLERLDCGTVYENLSSYKAFTRLVSLTLNEIPKLEKWTGVVVGDFPQLQKLNIIDCSKLITLPQLSLLSSLKKLEIRLCPSLESFPMKGLPNSLQHLVIIDCPLLKEFCQKEQEEQWRKLVHIPNVWVDYLQISALRHSEFLQKVSAQRLGNELAKPSETESAQLSEIESAQALEIEPGQPSETESTKLSEVVLLQRLEIETTQPSKTKPNQQSEIESAQSSHNMSQLSTKERSWLSQWHRLYKFLKKAQSKLRFARMRKAQTSVSTGVKKMSIPCWKPAVEGEEGNLKSTYDIGQVDGQLCHKDLGHDNKVESSMTVTRANNLEDQSQVESGPLSLEFSASTSAQRLETEPDKPSEIESTKMFEILPAQPSGIELAKQSKIESALVLEAEAQPSNTESPSRHRLAQPSEIESAQSSHSMSHVSITESDQPSKTKSAKHFEIESVQSSHDMSQISTNERPDKDAAVPTFGEWDETNPASDDGFTVIFNKIREEKLTGSTNAVAGEETSSFTLSNTSKITTIQRYSSGGVDKLLWSMDLGHHFNGEFSMAVTQANNLLEDQSQVESGPLGSMNSGLRGTFVGIYDGHGGPEAARFINDHLFNNLKKSTSNHRNMSVDVIREAYSATEEEFLCLVQKEWLIKPQMASVGSCCLVGIVCAGTLYIANVGNSRVVLGRSEKASMDVTAIQLSTEHDASIESIREELRSLHPHDSQIVVLTRRVWRVKGIIKISRSIGDAYLKRAEFNREPLYRKFKLREPFQTPILSSEPSVLVQKLHPQDQFLIFASDGLWEHLSNEQAVEIVHRHPRKGIARRLIQAALQEAAKKTEMRYSDLKKIERGVRRHFHDDITVIVLFLDSIPSSTSSSYHSSNISIRGGGKWSEQPSNA</sequence>
<evidence type="ECO:0000259" key="16">
    <source>
        <dbReference type="PROSITE" id="PS51746"/>
    </source>
</evidence>
<evidence type="ECO:0000256" key="11">
    <source>
        <dbReference type="ARBA" id="ARBA00023211"/>
    </source>
</evidence>
<feature type="compositionally biased region" description="Polar residues" evidence="15">
    <location>
        <begin position="903"/>
        <end position="916"/>
    </location>
</feature>
<evidence type="ECO:0000256" key="14">
    <source>
        <dbReference type="RuleBase" id="RU003465"/>
    </source>
</evidence>
<dbReference type="Pfam" id="PF05627">
    <property type="entry name" value="AvrRpt-cleavage"/>
    <property type="match status" value="1"/>
</dbReference>
<keyword evidence="5" id="KW-0433">Leucine-rich repeat</keyword>
<evidence type="ECO:0000256" key="2">
    <source>
        <dbReference type="ARBA" id="ARBA00001946"/>
    </source>
</evidence>
<dbReference type="InterPro" id="IPR000222">
    <property type="entry name" value="PP2C_BS"/>
</dbReference>
<keyword evidence="8 14" id="KW-0378">Hydrolase</keyword>
<feature type="region of interest" description="Disordered" evidence="15">
    <location>
        <begin position="660"/>
        <end position="686"/>
    </location>
</feature>
<dbReference type="InterPro" id="IPR058922">
    <property type="entry name" value="WHD_DRP"/>
</dbReference>
<comment type="similarity">
    <text evidence="3 14">Belongs to the PP2C family.</text>
</comment>
<keyword evidence="7" id="KW-0677">Repeat</keyword>
<evidence type="ECO:0000256" key="4">
    <source>
        <dbReference type="ARBA" id="ARBA00013081"/>
    </source>
</evidence>
<evidence type="ECO:0000256" key="1">
    <source>
        <dbReference type="ARBA" id="ARBA00001936"/>
    </source>
</evidence>
<evidence type="ECO:0000256" key="10">
    <source>
        <dbReference type="ARBA" id="ARBA00022912"/>
    </source>
</evidence>
<dbReference type="SUPFAM" id="SSF81606">
    <property type="entry name" value="PP2C-like"/>
    <property type="match status" value="1"/>
</dbReference>
<dbReference type="InterPro" id="IPR032675">
    <property type="entry name" value="LRR_dom_sf"/>
</dbReference>
<evidence type="ECO:0000313" key="18">
    <source>
        <dbReference type="Proteomes" id="UP000631114"/>
    </source>
</evidence>
<evidence type="ECO:0000256" key="12">
    <source>
        <dbReference type="ARBA" id="ARBA00047761"/>
    </source>
</evidence>
<comment type="cofactor">
    <cofactor evidence="2">
        <name>Mg(2+)</name>
        <dbReference type="ChEBI" id="CHEBI:18420"/>
    </cofactor>
</comment>
<evidence type="ECO:0000256" key="3">
    <source>
        <dbReference type="ARBA" id="ARBA00006702"/>
    </source>
</evidence>
<protein>
    <recommendedName>
        <fullName evidence="4">protein-serine/threonine phosphatase</fullName>
        <ecNumber evidence="4">3.1.3.16</ecNumber>
    </recommendedName>
</protein>
<dbReference type="InterPro" id="IPR003591">
    <property type="entry name" value="Leu-rich_rpt_typical-subtyp"/>
</dbReference>
<dbReference type="SMART" id="SM00332">
    <property type="entry name" value="PP2Cc"/>
    <property type="match status" value="1"/>
</dbReference>
<comment type="catalytic activity">
    <reaction evidence="13">
        <text>O-phospho-L-threonyl-[protein] + H2O = L-threonyl-[protein] + phosphate</text>
        <dbReference type="Rhea" id="RHEA:47004"/>
        <dbReference type="Rhea" id="RHEA-COMP:11060"/>
        <dbReference type="Rhea" id="RHEA-COMP:11605"/>
        <dbReference type="ChEBI" id="CHEBI:15377"/>
        <dbReference type="ChEBI" id="CHEBI:30013"/>
        <dbReference type="ChEBI" id="CHEBI:43474"/>
        <dbReference type="ChEBI" id="CHEBI:61977"/>
        <dbReference type="EC" id="3.1.3.16"/>
    </reaction>
</comment>
<dbReference type="EMBL" id="JADFTS010000008">
    <property type="protein sequence ID" value="KAF9592891.1"/>
    <property type="molecule type" value="Genomic_DNA"/>
</dbReference>
<dbReference type="Pfam" id="PF25019">
    <property type="entry name" value="LRR_R13L1-DRL21"/>
    <property type="match status" value="1"/>
</dbReference>
<dbReference type="InterPro" id="IPR001611">
    <property type="entry name" value="Leu-rich_rpt"/>
</dbReference>
<comment type="catalytic activity">
    <reaction evidence="12">
        <text>O-phospho-L-seryl-[protein] + H2O = L-seryl-[protein] + phosphate</text>
        <dbReference type="Rhea" id="RHEA:20629"/>
        <dbReference type="Rhea" id="RHEA-COMP:9863"/>
        <dbReference type="Rhea" id="RHEA-COMP:11604"/>
        <dbReference type="ChEBI" id="CHEBI:15377"/>
        <dbReference type="ChEBI" id="CHEBI:29999"/>
        <dbReference type="ChEBI" id="CHEBI:43474"/>
        <dbReference type="ChEBI" id="CHEBI:83421"/>
        <dbReference type="EC" id="3.1.3.16"/>
    </reaction>
</comment>
<keyword evidence="18" id="KW-1185">Reference proteome</keyword>
<dbReference type="GO" id="GO:0004722">
    <property type="term" value="F:protein serine/threonine phosphatase activity"/>
    <property type="evidence" value="ECO:0007669"/>
    <property type="project" value="UniProtKB-EC"/>
</dbReference>
<dbReference type="InterPro" id="IPR001932">
    <property type="entry name" value="PPM-type_phosphatase-like_dom"/>
</dbReference>
<dbReference type="Pfam" id="PF23559">
    <property type="entry name" value="WHD_DRP"/>
    <property type="match status" value="1"/>
</dbReference>
<evidence type="ECO:0000313" key="17">
    <source>
        <dbReference type="EMBL" id="KAF9592891.1"/>
    </source>
</evidence>
<dbReference type="GO" id="GO:0046872">
    <property type="term" value="F:metal ion binding"/>
    <property type="evidence" value="ECO:0007669"/>
    <property type="project" value="UniProtKB-KW"/>
</dbReference>
<evidence type="ECO:0000256" key="7">
    <source>
        <dbReference type="ARBA" id="ARBA00022737"/>
    </source>
</evidence>
<keyword evidence="11" id="KW-0464">Manganese</keyword>
<dbReference type="InterPro" id="IPR036457">
    <property type="entry name" value="PPM-type-like_dom_sf"/>
</dbReference>
<feature type="compositionally biased region" description="Low complexity" evidence="15">
    <location>
        <begin position="1317"/>
        <end position="1330"/>
    </location>
</feature>
<dbReference type="OrthoDB" id="1288111at2759"/>
<dbReference type="PROSITE" id="PS01032">
    <property type="entry name" value="PPM_1"/>
    <property type="match status" value="1"/>
</dbReference>
<dbReference type="EC" id="3.1.3.16" evidence="4"/>
<name>A0A835H449_9MAGN</name>
<comment type="cofactor">
    <cofactor evidence="1">
        <name>Mn(2+)</name>
        <dbReference type="ChEBI" id="CHEBI:29035"/>
    </cofactor>
</comment>
<dbReference type="Pfam" id="PF13855">
    <property type="entry name" value="LRR_8"/>
    <property type="match status" value="1"/>
</dbReference>
<dbReference type="CDD" id="cd00143">
    <property type="entry name" value="PP2Cc"/>
    <property type="match status" value="1"/>
</dbReference>
<evidence type="ECO:0000256" key="8">
    <source>
        <dbReference type="ARBA" id="ARBA00022801"/>
    </source>
</evidence>
<proteinExistence type="inferred from homology"/>
<organism evidence="17 18">
    <name type="scientific">Coptis chinensis</name>
    <dbReference type="NCBI Taxonomy" id="261450"/>
    <lineage>
        <taxon>Eukaryota</taxon>
        <taxon>Viridiplantae</taxon>
        <taxon>Streptophyta</taxon>
        <taxon>Embryophyta</taxon>
        <taxon>Tracheophyta</taxon>
        <taxon>Spermatophyta</taxon>
        <taxon>Magnoliopsida</taxon>
        <taxon>Ranunculales</taxon>
        <taxon>Ranunculaceae</taxon>
        <taxon>Coptidoideae</taxon>
        <taxon>Coptis</taxon>
    </lineage>
</organism>
<dbReference type="SMART" id="SM00369">
    <property type="entry name" value="LRR_TYP"/>
    <property type="match status" value="3"/>
</dbReference>
<keyword evidence="9" id="KW-0460">Magnesium</keyword>
<dbReference type="Pfam" id="PF00481">
    <property type="entry name" value="PP2C"/>
    <property type="match status" value="1"/>
</dbReference>
<gene>
    <name evidence="17" type="ORF">IFM89_018471</name>
</gene>
<feature type="compositionally biased region" description="Low complexity" evidence="15">
    <location>
        <begin position="868"/>
        <end position="887"/>
    </location>
</feature>
<dbReference type="PROSITE" id="PS51746">
    <property type="entry name" value="PPM_2"/>
    <property type="match status" value="1"/>
</dbReference>
<dbReference type="GO" id="GO:0016020">
    <property type="term" value="C:membrane"/>
    <property type="evidence" value="ECO:0007669"/>
    <property type="project" value="UniProtKB-ARBA"/>
</dbReference>
<dbReference type="PANTHER" id="PTHR47186:SF24">
    <property type="entry name" value="DISEASE RESISTANCE RPP13-LIKE PROTEIN 1"/>
    <property type="match status" value="1"/>
</dbReference>
<dbReference type="FunFam" id="3.60.40.10:FF:000008">
    <property type="entry name" value="Phosphatase 2C family protein"/>
    <property type="match status" value="1"/>
</dbReference>
<keyword evidence="6" id="KW-0479">Metal-binding</keyword>
<evidence type="ECO:0000256" key="9">
    <source>
        <dbReference type="ARBA" id="ARBA00022842"/>
    </source>
</evidence>
<dbReference type="InterPro" id="IPR056789">
    <property type="entry name" value="LRR_R13L1-DRL21"/>
</dbReference>
<feature type="domain" description="PPM-type phosphatase" evidence="16">
    <location>
        <begin position="1004"/>
        <end position="1312"/>
    </location>
</feature>
<evidence type="ECO:0000256" key="13">
    <source>
        <dbReference type="ARBA" id="ARBA00048336"/>
    </source>
</evidence>